<evidence type="ECO:0000313" key="3">
    <source>
        <dbReference type="Proteomes" id="UP000198373"/>
    </source>
</evidence>
<name>A0A239BD66_9ACTN</name>
<dbReference type="RefSeq" id="WP_089304068.1">
    <property type="nucleotide sequence ID" value="NZ_FZOO01000001.1"/>
</dbReference>
<dbReference type="Proteomes" id="UP000198373">
    <property type="component" value="Unassembled WGS sequence"/>
</dbReference>
<dbReference type="AlphaFoldDB" id="A0A239BD66"/>
<accession>A0A239BD66</accession>
<reference evidence="3" key="1">
    <citation type="submission" date="2017-06" db="EMBL/GenBank/DDBJ databases">
        <authorList>
            <person name="Varghese N."/>
            <person name="Submissions S."/>
        </authorList>
    </citation>
    <scope>NUCLEOTIDE SEQUENCE [LARGE SCALE GENOMIC DNA]</scope>
    <source>
        <strain evidence="3">DSM 46839</strain>
    </source>
</reference>
<dbReference type="EMBL" id="FZOO01000001">
    <property type="protein sequence ID" value="SNS05501.1"/>
    <property type="molecule type" value="Genomic_DNA"/>
</dbReference>
<feature type="transmembrane region" description="Helical" evidence="1">
    <location>
        <begin position="106"/>
        <end position="124"/>
    </location>
</feature>
<dbReference type="OrthoDB" id="5192859at2"/>
<feature type="transmembrane region" description="Helical" evidence="1">
    <location>
        <begin position="78"/>
        <end position="100"/>
    </location>
</feature>
<sequence length="138" mass="13594">MPSGRPAGGGARPRPPHVLMAGVAGFVQATLVFVVALYSLSFSGQAALFALIGVAALGLTAACLWGAVAALRGRTRRVLITASTLVGLVALAGLAVGFAAGVVAPLPSLLALLAVGAVVLLLQAPSREWFAASRGGPG</sequence>
<feature type="transmembrane region" description="Helical" evidence="1">
    <location>
        <begin position="18"/>
        <end position="40"/>
    </location>
</feature>
<protein>
    <submittedName>
        <fullName evidence="2">Uncharacterized protein</fullName>
    </submittedName>
</protein>
<gene>
    <name evidence="2" type="ORF">SAMN06893096_101593</name>
</gene>
<keyword evidence="3" id="KW-1185">Reference proteome</keyword>
<organism evidence="2 3">
    <name type="scientific">Geodermatophilus pulveris</name>
    <dbReference type="NCBI Taxonomy" id="1564159"/>
    <lineage>
        <taxon>Bacteria</taxon>
        <taxon>Bacillati</taxon>
        <taxon>Actinomycetota</taxon>
        <taxon>Actinomycetes</taxon>
        <taxon>Geodermatophilales</taxon>
        <taxon>Geodermatophilaceae</taxon>
        <taxon>Geodermatophilus</taxon>
    </lineage>
</organism>
<keyword evidence="1" id="KW-1133">Transmembrane helix</keyword>
<proteinExistence type="predicted"/>
<keyword evidence="1" id="KW-0472">Membrane</keyword>
<evidence type="ECO:0000313" key="2">
    <source>
        <dbReference type="EMBL" id="SNS05501.1"/>
    </source>
</evidence>
<keyword evidence="1" id="KW-0812">Transmembrane</keyword>
<feature type="transmembrane region" description="Helical" evidence="1">
    <location>
        <begin position="46"/>
        <end position="71"/>
    </location>
</feature>
<evidence type="ECO:0000256" key="1">
    <source>
        <dbReference type="SAM" id="Phobius"/>
    </source>
</evidence>